<accession>A0A9E6MJ22</accession>
<keyword evidence="11" id="KW-1185">Reference proteome</keyword>
<dbReference type="EMBL" id="CP060138">
    <property type="protein sequence ID" value="QQV75796.1"/>
    <property type="molecule type" value="Genomic_DNA"/>
</dbReference>
<evidence type="ECO:0000313" key="10">
    <source>
        <dbReference type="EMBL" id="QQV75796.1"/>
    </source>
</evidence>
<dbReference type="Pfam" id="PF02384">
    <property type="entry name" value="N6_Mtase"/>
    <property type="match status" value="1"/>
</dbReference>
<dbReference type="InterPro" id="IPR029063">
    <property type="entry name" value="SAM-dependent_MTases_sf"/>
</dbReference>
<evidence type="ECO:0000256" key="5">
    <source>
        <dbReference type="ARBA" id="ARBA00022691"/>
    </source>
</evidence>
<dbReference type="Pfam" id="PF04313">
    <property type="entry name" value="HSDR_N"/>
    <property type="match status" value="1"/>
</dbReference>
<proteinExistence type="inferred from homology"/>
<dbReference type="EC" id="2.1.1.72" evidence="2"/>
<dbReference type="Gene3D" id="3.40.50.150">
    <property type="entry name" value="Vaccinia Virus protein VP39"/>
    <property type="match status" value="1"/>
</dbReference>
<dbReference type="Gene3D" id="1.20.1260.30">
    <property type="match status" value="1"/>
</dbReference>
<dbReference type="Gene3D" id="3.90.1570.30">
    <property type="match status" value="1"/>
</dbReference>
<dbReference type="PANTHER" id="PTHR42933">
    <property type="entry name" value="SLR6095 PROTEIN"/>
    <property type="match status" value="1"/>
</dbReference>
<evidence type="ECO:0000313" key="11">
    <source>
        <dbReference type="Proteomes" id="UP000595296"/>
    </source>
</evidence>
<gene>
    <name evidence="10" type="ORF">H6P87_01363</name>
</gene>
<keyword evidence="4" id="KW-0808">Transferase</keyword>
<dbReference type="Proteomes" id="UP000595296">
    <property type="component" value="Chromosome"/>
</dbReference>
<evidence type="ECO:0000256" key="6">
    <source>
        <dbReference type="ARBA" id="ARBA00022747"/>
    </source>
</evidence>
<comment type="catalytic activity">
    <reaction evidence="7">
        <text>a 2'-deoxyadenosine in DNA + S-adenosyl-L-methionine = an N(6)-methyl-2'-deoxyadenosine in DNA + S-adenosyl-L-homocysteine + H(+)</text>
        <dbReference type="Rhea" id="RHEA:15197"/>
        <dbReference type="Rhea" id="RHEA-COMP:12418"/>
        <dbReference type="Rhea" id="RHEA-COMP:12419"/>
        <dbReference type="ChEBI" id="CHEBI:15378"/>
        <dbReference type="ChEBI" id="CHEBI:57856"/>
        <dbReference type="ChEBI" id="CHEBI:59789"/>
        <dbReference type="ChEBI" id="CHEBI:90615"/>
        <dbReference type="ChEBI" id="CHEBI:90616"/>
        <dbReference type="EC" id="2.1.1.72"/>
    </reaction>
</comment>
<evidence type="ECO:0000256" key="7">
    <source>
        <dbReference type="ARBA" id="ARBA00047942"/>
    </source>
</evidence>
<evidence type="ECO:0000259" key="9">
    <source>
        <dbReference type="Pfam" id="PF04313"/>
    </source>
</evidence>
<dbReference type="InterPro" id="IPR007409">
    <property type="entry name" value="Restrct_endonuc_type1_HsdR_N"/>
</dbReference>
<sequence length="551" mass="63436">MLAEQQTEWIISNNLVNKGWHIDNDTKKNVYFQKPKSKTEQTKLSGKRPDYILYESNTDKPIAIIEAKKTGVDLRQALEQATEYAKLLDVPIVFAMNGAYCEARFVSNNKELILNGDEVRELLREKEILAFLDENSNEAWTIPKEVKVSRNELISIFKNLNNILRSEGLRAGIERFGEFANILFLKLLSENNEKSWWSSIKAQSNEDIIGYINGYVIEQIKNKYGGDVFMPISLSNSITLRHIIDAIDPLILSTIDTDVKGEVFDQFLEKTIFIENNFGEYSTPRNIIKTIINLIDPKFGETIYDPFCGTGGFLTEAFNYIKENNIINTEEDLERLKFNTLYGRELTKTARIAKMNTVLQCDDGYSEIQQIDSLRNPYYISSKTNQQLKFDIIVTNMPFVQVIGVNNDITPLYYDGIAKGNGNAVCVLHCLQNLKEGGRMALIVPESFIFRKYNATVFQFLLSKARLQKIISLPPGILSPNSSLKTSILYFTDAHKPNKQKYYWFSKFEDMHSILDNRKMEKLRVDELFLFDNRKVIKIPNNETKLNSLWQ</sequence>
<dbReference type="SUPFAM" id="SSF53335">
    <property type="entry name" value="S-adenosyl-L-methionine-dependent methyltransferases"/>
    <property type="match status" value="1"/>
</dbReference>
<evidence type="ECO:0000256" key="4">
    <source>
        <dbReference type="ARBA" id="ARBA00022679"/>
    </source>
</evidence>
<comment type="similarity">
    <text evidence="1">Belongs to the N(4)/N(6)-methyltransferase family.</text>
</comment>
<dbReference type="PANTHER" id="PTHR42933:SF4">
    <property type="entry name" value="TYPE I RESTRICTION ENZYME ECOKI METHYLASE SUBUNIT"/>
    <property type="match status" value="1"/>
</dbReference>
<protein>
    <recommendedName>
        <fullName evidence="2">site-specific DNA-methyltransferase (adenine-specific)</fullName>
        <ecNumber evidence="2">2.1.1.72</ecNumber>
    </recommendedName>
</protein>
<feature type="domain" description="DNA methylase adenine-specific" evidence="8">
    <location>
        <begin position="257"/>
        <end position="524"/>
    </location>
</feature>
<organism evidence="10 11">
    <name type="scientific">Rickettsia tillamookensis</name>
    <dbReference type="NCBI Taxonomy" id="2761623"/>
    <lineage>
        <taxon>Bacteria</taxon>
        <taxon>Pseudomonadati</taxon>
        <taxon>Pseudomonadota</taxon>
        <taxon>Alphaproteobacteria</taxon>
        <taxon>Rickettsiales</taxon>
        <taxon>Rickettsiaceae</taxon>
        <taxon>Rickettsieae</taxon>
        <taxon>Rickettsia</taxon>
        <taxon>spotted fever group</taxon>
    </lineage>
</organism>
<dbReference type="PRINTS" id="PR00507">
    <property type="entry name" value="N12N6MTFRASE"/>
</dbReference>
<keyword evidence="5" id="KW-0949">S-adenosyl-L-methionine</keyword>
<evidence type="ECO:0000256" key="1">
    <source>
        <dbReference type="ARBA" id="ARBA00006594"/>
    </source>
</evidence>
<feature type="domain" description="Restriction endonuclease type I HsdR N-terminal" evidence="9">
    <location>
        <begin position="43"/>
        <end position="112"/>
    </location>
</feature>
<name>A0A9E6MJ22_9RICK</name>
<keyword evidence="6" id="KW-0680">Restriction system</keyword>
<dbReference type="InterPro" id="IPR051537">
    <property type="entry name" value="DNA_Adenine_Mtase"/>
</dbReference>
<keyword evidence="3" id="KW-0489">Methyltransferase</keyword>
<dbReference type="RefSeq" id="WP_202069505.1">
    <property type="nucleotide sequence ID" value="NZ_CP060138.2"/>
</dbReference>
<dbReference type="InterPro" id="IPR003356">
    <property type="entry name" value="DNA_methylase_A-5"/>
</dbReference>
<reference evidence="10 11" key="1">
    <citation type="journal article" date="2021" name="Int. J. Syst. Evol. Microbiol.">
        <title>Characterization of a novel transitional group Rickettsia species (Rickettsia tillamookensis sp. nov.) from the western black-legged tick, Ixodes pacificus.</title>
        <authorList>
            <person name="Gauthier D.T."/>
            <person name="Karpathy S.E."/>
            <person name="Grizzard S.L."/>
            <person name="Batra D."/>
            <person name="Rowe L.A."/>
            <person name="Paddock C.D."/>
        </authorList>
    </citation>
    <scope>NUCLEOTIDE SEQUENCE [LARGE SCALE GENOMIC DNA]</scope>
    <source>
        <strain evidence="10 11">Tillamook 23</strain>
    </source>
</reference>
<evidence type="ECO:0000256" key="2">
    <source>
        <dbReference type="ARBA" id="ARBA00011900"/>
    </source>
</evidence>
<evidence type="ECO:0000259" key="8">
    <source>
        <dbReference type="Pfam" id="PF02384"/>
    </source>
</evidence>
<evidence type="ECO:0000256" key="3">
    <source>
        <dbReference type="ARBA" id="ARBA00022603"/>
    </source>
</evidence>
<dbReference type="InterPro" id="IPR038333">
    <property type="entry name" value="T1MK-like_N_sf"/>
</dbReference>